<reference evidence="1 2" key="1">
    <citation type="submission" date="2016-04" db="EMBL/GenBank/DDBJ databases">
        <title>The genome of Intoshia linei affirms orthonectids as highly simplified spiralians.</title>
        <authorList>
            <person name="Mikhailov K.V."/>
            <person name="Slusarev G.S."/>
            <person name="Nikitin M.A."/>
            <person name="Logacheva M.D."/>
            <person name="Penin A."/>
            <person name="Aleoshin V."/>
            <person name="Panchin Y.V."/>
        </authorList>
    </citation>
    <scope>NUCLEOTIDE SEQUENCE [LARGE SCALE GENOMIC DNA]</scope>
    <source>
        <strain evidence="1">Intl2013</strain>
        <tissue evidence="1">Whole animal</tissue>
    </source>
</reference>
<dbReference type="EMBL" id="LWCA01000160">
    <property type="protein sequence ID" value="OAF70320.1"/>
    <property type="molecule type" value="Genomic_DNA"/>
</dbReference>
<keyword evidence="2" id="KW-1185">Reference proteome</keyword>
<organism evidence="1 2">
    <name type="scientific">Intoshia linei</name>
    <dbReference type="NCBI Taxonomy" id="1819745"/>
    <lineage>
        <taxon>Eukaryota</taxon>
        <taxon>Metazoa</taxon>
        <taxon>Spiralia</taxon>
        <taxon>Lophotrochozoa</taxon>
        <taxon>Mesozoa</taxon>
        <taxon>Orthonectida</taxon>
        <taxon>Rhopaluridae</taxon>
        <taxon>Intoshia</taxon>
    </lineage>
</organism>
<dbReference type="Proteomes" id="UP000078046">
    <property type="component" value="Unassembled WGS sequence"/>
</dbReference>
<dbReference type="AlphaFoldDB" id="A0A177B860"/>
<name>A0A177B860_9BILA</name>
<gene>
    <name evidence="1" type="ORF">A3Q56_01957</name>
</gene>
<evidence type="ECO:0000313" key="2">
    <source>
        <dbReference type="Proteomes" id="UP000078046"/>
    </source>
</evidence>
<protein>
    <submittedName>
        <fullName evidence="1">Uncharacterized protein</fullName>
    </submittedName>
</protein>
<comment type="caution">
    <text evidence="1">The sequence shown here is derived from an EMBL/GenBank/DDBJ whole genome shotgun (WGS) entry which is preliminary data.</text>
</comment>
<sequence>DFRAKLSRDIDKYSRYCTINDLNNLTTLYHELDIINNGKITLMMIFNLIFKKHLPKTKIKNLCIEKKSKIILYQLNKKDGIYIDKIEFLCIIPYIMKLFKFCKNKN</sequence>
<proteinExistence type="predicted"/>
<feature type="non-terminal residue" evidence="1">
    <location>
        <position position="1"/>
    </location>
</feature>
<evidence type="ECO:0000313" key="1">
    <source>
        <dbReference type="EMBL" id="OAF70320.1"/>
    </source>
</evidence>
<accession>A0A177B860</accession>